<accession>A0ABU1FYB0</accession>
<proteinExistence type="predicted"/>
<dbReference type="EMBL" id="JAVKGT010000088">
    <property type="protein sequence ID" value="MDR5713148.1"/>
    <property type="molecule type" value="Genomic_DNA"/>
</dbReference>
<feature type="non-terminal residue" evidence="2">
    <location>
        <position position="1"/>
    </location>
</feature>
<sequence length="195" mass="21921">CGRDSPILAEPGRNRLTVEAGENSPGRWRRRLARHMHYPSSEEVTEYMDSVAIPAVEEVAAELREQGADVRCSRGTIEETEIPHVDLHVYFGEQSMFKYQAYPVEYSVPNFALNFRSAEQTYYRVEIFSATGSAGHDVFGYSKEQIISDVLDAYERHLAVLTMNDDAGGSPMTLNTGSIPDDWDHVRTRGSRTGE</sequence>
<reference evidence="3" key="1">
    <citation type="submission" date="2023-07" db="EMBL/GenBank/DDBJ databases">
        <title>Description of three actinobacteria isolated from air of manufacturing shop in a pharmaceutical factory.</title>
        <authorList>
            <person name="Zhang D.-F."/>
        </authorList>
    </citation>
    <scope>NUCLEOTIDE SEQUENCE [LARGE SCALE GENOMIC DNA]</scope>
    <source>
        <strain evidence="3">CCTCC AB 207010</strain>
    </source>
</reference>
<gene>
    <name evidence="2" type="ORF">RH857_13580</name>
</gene>
<protein>
    <submittedName>
        <fullName evidence="2">High-affinity choline transporter BetT</fullName>
    </submittedName>
</protein>
<feature type="region of interest" description="Disordered" evidence="1">
    <location>
        <begin position="173"/>
        <end position="195"/>
    </location>
</feature>
<evidence type="ECO:0000313" key="3">
    <source>
        <dbReference type="Proteomes" id="UP001260872"/>
    </source>
</evidence>
<evidence type="ECO:0000313" key="2">
    <source>
        <dbReference type="EMBL" id="MDR5713148.1"/>
    </source>
</evidence>
<organism evidence="2 3">
    <name type="scientific">Nesterenkonia flava</name>
    <dbReference type="NCBI Taxonomy" id="469799"/>
    <lineage>
        <taxon>Bacteria</taxon>
        <taxon>Bacillati</taxon>
        <taxon>Actinomycetota</taxon>
        <taxon>Actinomycetes</taxon>
        <taxon>Micrococcales</taxon>
        <taxon>Micrococcaceae</taxon>
        <taxon>Nesterenkonia</taxon>
    </lineage>
</organism>
<name>A0ABU1FYB0_9MICC</name>
<comment type="caution">
    <text evidence="2">The sequence shown here is derived from an EMBL/GenBank/DDBJ whole genome shotgun (WGS) entry which is preliminary data.</text>
</comment>
<evidence type="ECO:0000256" key="1">
    <source>
        <dbReference type="SAM" id="MobiDB-lite"/>
    </source>
</evidence>
<keyword evidence="3" id="KW-1185">Reference proteome</keyword>
<dbReference type="Proteomes" id="UP001260872">
    <property type="component" value="Unassembled WGS sequence"/>
</dbReference>
<feature type="compositionally biased region" description="Basic and acidic residues" evidence="1">
    <location>
        <begin position="182"/>
        <end position="195"/>
    </location>
</feature>